<evidence type="ECO:0000313" key="2">
    <source>
        <dbReference type="EMBL" id="CAG7663603.1"/>
    </source>
</evidence>
<comment type="caution">
    <text evidence="2">The sequence shown here is derived from an EMBL/GenBank/DDBJ whole genome shotgun (WGS) entry which is preliminary data.</text>
</comment>
<evidence type="ECO:0000256" key="1">
    <source>
        <dbReference type="SAM" id="MobiDB-lite"/>
    </source>
</evidence>
<sequence length="327" mass="37259">GSTGQSSYKQGYANSSSASSNDDASLFVTTMIPLVLENKNGIEYWRNTTPQSTRFCRPVRILFAKETKALIESERAVLSSEVSNLKNVSIVLQNGHMIEVVFELYLTIIDGKVLSVLNGVASSMCCPICGAKPNDFNNLDNINKDVFQPRQGALLHGVSPLHCWIRFFEFLLHLAYRIPFKSWQIKSEFKLVAAEQKKLIQARFWKEMGLRVDYPAPGGSGTSNDGNTARRAFSNYKLLSSILTIDEKLIVDLRTILIAFGSQLPIDHDKFQEHCHQLIYHYMSLYSWFKLPASVHKILIHGADLFRVVHWLHESRYENENRYQLLL</sequence>
<gene>
    <name evidence="2" type="ORF">AFUS01_LOCUS1523</name>
</gene>
<dbReference type="AlphaFoldDB" id="A0A8J2IZP6"/>
<accession>A0A8J2IZP6</accession>
<feature type="region of interest" description="Disordered" evidence="1">
    <location>
        <begin position="1"/>
        <end position="21"/>
    </location>
</feature>
<proteinExistence type="predicted"/>
<evidence type="ECO:0000313" key="3">
    <source>
        <dbReference type="Proteomes" id="UP000708208"/>
    </source>
</evidence>
<dbReference type="Proteomes" id="UP000708208">
    <property type="component" value="Unassembled WGS sequence"/>
</dbReference>
<feature type="non-terminal residue" evidence="2">
    <location>
        <position position="1"/>
    </location>
</feature>
<dbReference type="OrthoDB" id="7867667at2759"/>
<reference evidence="2" key="1">
    <citation type="submission" date="2021-06" db="EMBL/GenBank/DDBJ databases">
        <authorList>
            <person name="Hodson N. C."/>
            <person name="Mongue J. A."/>
            <person name="Jaron S. K."/>
        </authorList>
    </citation>
    <scope>NUCLEOTIDE SEQUENCE</scope>
</reference>
<organism evidence="2 3">
    <name type="scientific">Allacma fusca</name>
    <dbReference type="NCBI Taxonomy" id="39272"/>
    <lineage>
        <taxon>Eukaryota</taxon>
        <taxon>Metazoa</taxon>
        <taxon>Ecdysozoa</taxon>
        <taxon>Arthropoda</taxon>
        <taxon>Hexapoda</taxon>
        <taxon>Collembola</taxon>
        <taxon>Symphypleona</taxon>
        <taxon>Sminthuridae</taxon>
        <taxon>Allacma</taxon>
    </lineage>
</organism>
<keyword evidence="3" id="KW-1185">Reference proteome</keyword>
<protein>
    <submittedName>
        <fullName evidence="2">Uncharacterized protein</fullName>
    </submittedName>
</protein>
<name>A0A8J2IZP6_9HEXA</name>
<dbReference type="EMBL" id="CAJVCH010008473">
    <property type="protein sequence ID" value="CAG7663603.1"/>
    <property type="molecule type" value="Genomic_DNA"/>
</dbReference>